<dbReference type="SUPFAM" id="SSF53092">
    <property type="entry name" value="Creatinase/prolidase N-terminal domain"/>
    <property type="match status" value="1"/>
</dbReference>
<dbReference type="SUPFAM" id="SSF55920">
    <property type="entry name" value="Creatinase/aminopeptidase"/>
    <property type="match status" value="1"/>
</dbReference>
<reference evidence="3" key="1">
    <citation type="submission" date="2018-05" db="EMBL/GenBank/DDBJ databases">
        <authorList>
            <person name="Lanie J.A."/>
            <person name="Ng W.-L."/>
            <person name="Kazmierczak K.M."/>
            <person name="Andrzejewski T.M."/>
            <person name="Davidsen T.M."/>
            <person name="Wayne K.J."/>
            <person name="Tettelin H."/>
            <person name="Glass J.I."/>
            <person name="Rusch D."/>
            <person name="Podicherti R."/>
            <person name="Tsui H.-C.T."/>
            <person name="Winkler M.E."/>
        </authorList>
    </citation>
    <scope>NUCLEOTIDE SEQUENCE</scope>
</reference>
<dbReference type="Gene3D" id="3.40.350.10">
    <property type="entry name" value="Creatinase/prolidase N-terminal domain"/>
    <property type="match status" value="1"/>
</dbReference>
<dbReference type="PANTHER" id="PTHR46112">
    <property type="entry name" value="AMINOPEPTIDASE"/>
    <property type="match status" value="1"/>
</dbReference>
<sequence length="263" mass="28253">MGHPKQVPSVEDQLVCDVGRMRRERLNRLRNHMAAQDVAAVLLLHGPHVAYASGHVSPAVDTTHAVHRRPVAVIGHEGPVHLFADHPSVDLAAEIHPPVFPELDGSMAGLADAVGMATEASNAGRLAVDEMTGAMLRSGFLDGFELVDAGRVLGPARLVKTEDELACIDRAQRINEEAMEEVRTACLPGVRRSELAGLFISQVRQHGVDDVLIDPIFQPIPRNLSDGPRTSTDHVAFPTGVGDPSFKEGDLVWVDTGIGVEGY</sequence>
<gene>
    <name evidence="3" type="ORF">METZ01_LOCUS253295</name>
</gene>
<feature type="domain" description="Creatinase N-terminal" evidence="2">
    <location>
        <begin position="25"/>
        <end position="158"/>
    </location>
</feature>
<proteinExistence type="predicted"/>
<evidence type="ECO:0000259" key="2">
    <source>
        <dbReference type="Pfam" id="PF01321"/>
    </source>
</evidence>
<evidence type="ECO:0000313" key="3">
    <source>
        <dbReference type="EMBL" id="SVC00441.1"/>
    </source>
</evidence>
<dbReference type="AlphaFoldDB" id="A0A382IP39"/>
<dbReference type="InterPro" id="IPR029149">
    <property type="entry name" value="Creatin/AminoP/Spt16_N"/>
</dbReference>
<dbReference type="InterPro" id="IPR000587">
    <property type="entry name" value="Creatinase_N"/>
</dbReference>
<feature type="non-terminal residue" evidence="3">
    <location>
        <position position="263"/>
    </location>
</feature>
<name>A0A382IP39_9ZZZZ</name>
<organism evidence="3">
    <name type="scientific">marine metagenome</name>
    <dbReference type="NCBI Taxonomy" id="408172"/>
    <lineage>
        <taxon>unclassified sequences</taxon>
        <taxon>metagenomes</taxon>
        <taxon>ecological metagenomes</taxon>
    </lineage>
</organism>
<dbReference type="InterPro" id="IPR050659">
    <property type="entry name" value="Peptidase_M24B"/>
</dbReference>
<dbReference type="EMBL" id="UINC01068103">
    <property type="protein sequence ID" value="SVC00441.1"/>
    <property type="molecule type" value="Genomic_DNA"/>
</dbReference>
<dbReference type="Pfam" id="PF01321">
    <property type="entry name" value="Creatinase_N"/>
    <property type="match status" value="1"/>
</dbReference>
<protein>
    <recommendedName>
        <fullName evidence="4">Peptidase M24 domain-containing protein</fullName>
    </recommendedName>
</protein>
<dbReference type="Gene3D" id="3.90.230.10">
    <property type="entry name" value="Creatinase/methionine aminopeptidase superfamily"/>
    <property type="match status" value="1"/>
</dbReference>
<accession>A0A382IP39</accession>
<dbReference type="InterPro" id="IPR036005">
    <property type="entry name" value="Creatinase/aminopeptidase-like"/>
</dbReference>
<feature type="domain" description="Peptidase M24" evidence="1">
    <location>
        <begin position="167"/>
        <end position="263"/>
    </location>
</feature>
<dbReference type="PANTHER" id="PTHR46112:SF8">
    <property type="entry name" value="CYTOPLASMIC PEPTIDASE PEPQ-RELATED"/>
    <property type="match status" value="1"/>
</dbReference>
<dbReference type="InterPro" id="IPR000994">
    <property type="entry name" value="Pept_M24"/>
</dbReference>
<dbReference type="Pfam" id="PF00557">
    <property type="entry name" value="Peptidase_M24"/>
    <property type="match status" value="1"/>
</dbReference>
<evidence type="ECO:0000259" key="1">
    <source>
        <dbReference type="Pfam" id="PF00557"/>
    </source>
</evidence>
<evidence type="ECO:0008006" key="4">
    <source>
        <dbReference type="Google" id="ProtNLM"/>
    </source>
</evidence>